<dbReference type="EMBL" id="BOOK01000068">
    <property type="protein sequence ID" value="GII05413.1"/>
    <property type="molecule type" value="Genomic_DNA"/>
</dbReference>
<proteinExistence type="predicted"/>
<comment type="caution">
    <text evidence="3">The sequence shown here is derived from an EMBL/GenBank/DDBJ whole genome shotgun (WGS) entry which is preliminary data.</text>
</comment>
<reference evidence="3" key="1">
    <citation type="submission" date="2021-01" db="EMBL/GenBank/DDBJ databases">
        <title>Whole genome shotgun sequence of Planobispora takensis NBRC 109077.</title>
        <authorList>
            <person name="Komaki H."/>
            <person name="Tamura T."/>
        </authorList>
    </citation>
    <scope>NUCLEOTIDE SEQUENCE</scope>
    <source>
        <strain evidence="3">NBRC 109077</strain>
    </source>
</reference>
<evidence type="ECO:0000313" key="4">
    <source>
        <dbReference type="Proteomes" id="UP000634476"/>
    </source>
</evidence>
<dbReference type="Pfam" id="PF12697">
    <property type="entry name" value="Abhydrolase_6"/>
    <property type="match status" value="1"/>
</dbReference>
<keyword evidence="3" id="KW-0378">Hydrolase</keyword>
<dbReference type="GO" id="GO:0016787">
    <property type="term" value="F:hydrolase activity"/>
    <property type="evidence" value="ECO:0007669"/>
    <property type="project" value="UniProtKB-KW"/>
</dbReference>
<sequence length="288" mass="30406">MSHDHKTTDHSVRAPASPPPAGRARNDLALTKVGAGPPLVLLHGLGSSRSAWGPVLDRLTASHTVYAVDLPGFGDSGGLDGGSAPTPRRLAEALAAALDEWGLDTPHVAGHSLGGWVALELAGLRPVASLTLLAPAGLWRRHQPVYCTVSLFLTWAACRFGARPVTALARRAWGRRLLFWQLFARPEAVGREDAIRDVAVMGRCAGFLPTLRATGPIRYRAAREVAVPVTLAFGASDRVLLARQSRFTDQLPPHTRRLVLPGAGHVPMNDAPGPVSQAILTTTGAAAS</sequence>
<dbReference type="PANTHER" id="PTHR46438">
    <property type="entry name" value="ALPHA/BETA-HYDROLASES SUPERFAMILY PROTEIN"/>
    <property type="match status" value="1"/>
</dbReference>
<gene>
    <name evidence="3" type="ORF">Pta02_74210</name>
</gene>
<evidence type="ECO:0000256" key="1">
    <source>
        <dbReference type="SAM" id="MobiDB-lite"/>
    </source>
</evidence>
<feature type="domain" description="AB hydrolase-1" evidence="2">
    <location>
        <begin position="39"/>
        <end position="277"/>
    </location>
</feature>
<dbReference type="SUPFAM" id="SSF53474">
    <property type="entry name" value="alpha/beta-Hydrolases"/>
    <property type="match status" value="1"/>
</dbReference>
<dbReference type="PANTHER" id="PTHR46438:SF11">
    <property type="entry name" value="LIPASE-RELATED"/>
    <property type="match status" value="1"/>
</dbReference>
<dbReference type="InterPro" id="IPR029058">
    <property type="entry name" value="AB_hydrolase_fold"/>
</dbReference>
<dbReference type="AlphaFoldDB" id="A0A8J3T491"/>
<keyword evidence="4" id="KW-1185">Reference proteome</keyword>
<accession>A0A8J3T491</accession>
<name>A0A8J3T491_9ACTN</name>
<dbReference type="PRINTS" id="PR00111">
    <property type="entry name" value="ABHYDROLASE"/>
</dbReference>
<protein>
    <submittedName>
        <fullName evidence="3">Hydrolase</fullName>
    </submittedName>
</protein>
<dbReference type="Proteomes" id="UP000634476">
    <property type="component" value="Unassembled WGS sequence"/>
</dbReference>
<dbReference type="InterPro" id="IPR000073">
    <property type="entry name" value="AB_hydrolase_1"/>
</dbReference>
<feature type="compositionally biased region" description="Basic and acidic residues" evidence="1">
    <location>
        <begin position="1"/>
        <end position="12"/>
    </location>
</feature>
<dbReference type="Gene3D" id="3.40.50.1820">
    <property type="entry name" value="alpha/beta hydrolase"/>
    <property type="match status" value="1"/>
</dbReference>
<organism evidence="3 4">
    <name type="scientific">Planobispora takensis</name>
    <dbReference type="NCBI Taxonomy" id="1367882"/>
    <lineage>
        <taxon>Bacteria</taxon>
        <taxon>Bacillati</taxon>
        <taxon>Actinomycetota</taxon>
        <taxon>Actinomycetes</taxon>
        <taxon>Streptosporangiales</taxon>
        <taxon>Streptosporangiaceae</taxon>
        <taxon>Planobispora</taxon>
    </lineage>
</organism>
<evidence type="ECO:0000313" key="3">
    <source>
        <dbReference type="EMBL" id="GII05413.1"/>
    </source>
</evidence>
<evidence type="ECO:0000259" key="2">
    <source>
        <dbReference type="Pfam" id="PF12697"/>
    </source>
</evidence>
<feature type="region of interest" description="Disordered" evidence="1">
    <location>
        <begin position="1"/>
        <end position="25"/>
    </location>
</feature>
<dbReference type="RefSeq" id="WP_203879626.1">
    <property type="nucleotide sequence ID" value="NZ_BOOK01000068.1"/>
</dbReference>